<gene>
    <name evidence="1" type="ORF">LX92_03050</name>
</gene>
<reference evidence="1 2" key="1">
    <citation type="submission" date="2018-05" db="EMBL/GenBank/DDBJ databases">
        <title>Genomic Encyclopedia of Archaeal and Bacterial Type Strains, Phase II (KMG-II): from individual species to whole genera.</title>
        <authorList>
            <person name="Goeker M."/>
        </authorList>
    </citation>
    <scope>NUCLEOTIDE SEQUENCE [LARGE SCALE GENOMIC DNA]</scope>
    <source>
        <strain evidence="1 2">DSM 23514</strain>
    </source>
</reference>
<dbReference type="EMBL" id="QGGQ01000007">
    <property type="protein sequence ID" value="PWK22575.1"/>
    <property type="molecule type" value="Genomic_DNA"/>
</dbReference>
<dbReference type="Proteomes" id="UP000245667">
    <property type="component" value="Unassembled WGS sequence"/>
</dbReference>
<evidence type="ECO:0000313" key="1">
    <source>
        <dbReference type="EMBL" id="PWK22575.1"/>
    </source>
</evidence>
<protein>
    <submittedName>
        <fullName evidence="1">Uncharacterized protein</fullName>
    </submittedName>
</protein>
<dbReference type="AlphaFoldDB" id="A0A316DXE6"/>
<sequence length="41" mass="4475">MLIVGNLLNSATLILLFFCIEISHSGVIDRINSKGVIANFK</sequence>
<evidence type="ECO:0000313" key="2">
    <source>
        <dbReference type="Proteomes" id="UP000245667"/>
    </source>
</evidence>
<comment type="caution">
    <text evidence="1">The sequence shown here is derived from an EMBL/GenBank/DDBJ whole genome shotgun (WGS) entry which is preliminary data.</text>
</comment>
<accession>A0A316DXE6</accession>
<name>A0A316DXE6_9FLAO</name>
<organism evidence="1 2">
    <name type="scientific">Maribacter polysiphoniae</name>
    <dbReference type="NCBI Taxonomy" id="429344"/>
    <lineage>
        <taxon>Bacteria</taxon>
        <taxon>Pseudomonadati</taxon>
        <taxon>Bacteroidota</taxon>
        <taxon>Flavobacteriia</taxon>
        <taxon>Flavobacteriales</taxon>
        <taxon>Flavobacteriaceae</taxon>
        <taxon>Maribacter</taxon>
    </lineage>
</organism>
<proteinExistence type="predicted"/>